<gene>
    <name evidence="2" type="ORF">JOF56_011377</name>
</gene>
<evidence type="ECO:0000256" key="1">
    <source>
        <dbReference type="SAM" id="Phobius"/>
    </source>
</evidence>
<sequence>MNSAVSRLLTRAAGIMIVSGVVLTAAVVPAAATGYSTIASGSWAYVDSAAPRTSFVNPQGNAPVGAQVFASGTVHKFKSYVTFDLASLRGTRVVSATLFTNEVTVADCSTELATQAWLTASKRTPTWAAQPAEELRLPGPGQGGPCPAPRVEWDASGALRKALQEGRSSVTFAFRLPDAQQSDPRFGRTYNPQAHLTIEANRAPGKPTALKAGNVDCGQRKVVGPGGTQLSAVATDQDDSWLTYEFAYWPTRHPDRRVTLQSQGSSGYRAERSVQQSDLADATDYAWQVRAKDNLDTGPWSEVCRFSTDFIAPDKAPEVSSKDYTADAPPGSGGTGVPGEFTFKANGVDDVAGFYYGEFEAYIFVPADRRTRSATIVHTPMRSGPLSMAVRSVDAAGNQSPTTQYRFWVASNQPRVTCTPETGYLGTPRDCTFSSPSPVSAYVYSFNDGPAIEVPAGPDGTAHATVVPAAAGRFNVVTVSAKLGNGNFTESNAHYLNVDEGTPMVEVLTAAPIVGKPLQVKLTSVLPGSTSFTYTWSDDAPVTVPVGADGTAVITLISESPYTKQLAVHTTSGEIESGTAYEYIFIATNAPEINSTDYPRYGYSGEVGLPGRFTFTAAVPETVSFTYTFRGGAPVTVPAGPDGTATVELVPLTQYGNDIRATGTLADGTITQPALYTFYAHPKEPRLSCNANRPSPGERFQCTFTPVQSNVVAYVYKWGQDPEVTVPAAADGTATVNLVAPGPGDVQVPFTIWSVNNLGYRSEALSTGITTGPAGGGKAK</sequence>
<evidence type="ECO:0000313" key="3">
    <source>
        <dbReference type="Proteomes" id="UP001519332"/>
    </source>
</evidence>
<dbReference type="EMBL" id="JAGINW010000001">
    <property type="protein sequence ID" value="MBP2330992.1"/>
    <property type="molecule type" value="Genomic_DNA"/>
</dbReference>
<accession>A0ABS4U2U7</accession>
<proteinExistence type="predicted"/>
<dbReference type="NCBIfam" id="NF033679">
    <property type="entry name" value="DNRLRE_dom"/>
    <property type="match status" value="1"/>
</dbReference>
<feature type="transmembrane region" description="Helical" evidence="1">
    <location>
        <begin position="12"/>
        <end position="32"/>
    </location>
</feature>
<keyword evidence="1" id="KW-1133">Transmembrane helix</keyword>
<keyword evidence="1" id="KW-0812">Transmembrane</keyword>
<dbReference type="Gene3D" id="2.60.40.10">
    <property type="entry name" value="Immunoglobulins"/>
    <property type="match status" value="1"/>
</dbReference>
<keyword evidence="1" id="KW-0472">Membrane</keyword>
<comment type="caution">
    <text evidence="2">The sequence shown here is derived from an EMBL/GenBank/DDBJ whole genome shotgun (WGS) entry which is preliminary data.</text>
</comment>
<dbReference type="Proteomes" id="UP001519332">
    <property type="component" value="Unassembled WGS sequence"/>
</dbReference>
<dbReference type="RefSeq" id="WP_209647644.1">
    <property type="nucleotide sequence ID" value="NZ_JAGINW010000001.1"/>
</dbReference>
<dbReference type="InterPro" id="IPR036116">
    <property type="entry name" value="FN3_sf"/>
</dbReference>
<organism evidence="2 3">
    <name type="scientific">Kibdelosporangium banguiense</name>
    <dbReference type="NCBI Taxonomy" id="1365924"/>
    <lineage>
        <taxon>Bacteria</taxon>
        <taxon>Bacillati</taxon>
        <taxon>Actinomycetota</taxon>
        <taxon>Actinomycetes</taxon>
        <taxon>Pseudonocardiales</taxon>
        <taxon>Pseudonocardiaceae</taxon>
        <taxon>Kibdelosporangium</taxon>
    </lineage>
</organism>
<reference evidence="2 3" key="1">
    <citation type="submission" date="2021-03" db="EMBL/GenBank/DDBJ databases">
        <title>Sequencing the genomes of 1000 actinobacteria strains.</title>
        <authorList>
            <person name="Klenk H.-P."/>
        </authorList>
    </citation>
    <scope>NUCLEOTIDE SEQUENCE [LARGE SCALE GENOMIC DNA]</scope>
    <source>
        <strain evidence="2 3">DSM 46670</strain>
    </source>
</reference>
<keyword evidence="3" id="KW-1185">Reference proteome</keyword>
<evidence type="ECO:0008006" key="4">
    <source>
        <dbReference type="Google" id="ProtNLM"/>
    </source>
</evidence>
<dbReference type="SUPFAM" id="SSF49265">
    <property type="entry name" value="Fibronectin type III"/>
    <property type="match status" value="1"/>
</dbReference>
<name>A0ABS4U2U7_9PSEU</name>
<protein>
    <recommendedName>
        <fullName evidence="4">DNRLRE domain-containing protein</fullName>
    </recommendedName>
</protein>
<evidence type="ECO:0000313" key="2">
    <source>
        <dbReference type="EMBL" id="MBP2330992.1"/>
    </source>
</evidence>
<dbReference type="InterPro" id="IPR013783">
    <property type="entry name" value="Ig-like_fold"/>
</dbReference>